<dbReference type="OrthoDB" id="602251at2759"/>
<dbReference type="Proteomes" id="UP000324897">
    <property type="component" value="Chromosome 2"/>
</dbReference>
<dbReference type="InterPro" id="IPR007658">
    <property type="entry name" value="DUF594"/>
</dbReference>
<organism evidence="4 5">
    <name type="scientific">Eragrostis curvula</name>
    <name type="common">weeping love grass</name>
    <dbReference type="NCBI Taxonomy" id="38414"/>
    <lineage>
        <taxon>Eukaryota</taxon>
        <taxon>Viridiplantae</taxon>
        <taxon>Streptophyta</taxon>
        <taxon>Embryophyta</taxon>
        <taxon>Tracheophyta</taxon>
        <taxon>Spermatophyta</taxon>
        <taxon>Magnoliopsida</taxon>
        <taxon>Liliopsida</taxon>
        <taxon>Poales</taxon>
        <taxon>Poaceae</taxon>
        <taxon>PACMAD clade</taxon>
        <taxon>Chloridoideae</taxon>
        <taxon>Eragrostideae</taxon>
        <taxon>Eragrostidinae</taxon>
        <taxon>Eragrostis</taxon>
    </lineage>
</organism>
<feature type="compositionally biased region" description="Low complexity" evidence="1">
    <location>
        <begin position="632"/>
        <end position="643"/>
    </location>
</feature>
<feature type="region of interest" description="Disordered" evidence="1">
    <location>
        <begin position="408"/>
        <end position="451"/>
    </location>
</feature>
<dbReference type="AlphaFoldDB" id="A0A5J9UPJ9"/>
<evidence type="ECO:0000256" key="1">
    <source>
        <dbReference type="SAM" id="MobiDB-lite"/>
    </source>
</evidence>
<protein>
    <recommendedName>
        <fullName evidence="3">DUF4220 domain-containing protein</fullName>
    </recommendedName>
</protein>
<feature type="domain" description="DUF4220" evidence="3">
    <location>
        <begin position="34"/>
        <end position="140"/>
    </location>
</feature>
<dbReference type="Pfam" id="PF13968">
    <property type="entry name" value="DUF4220"/>
    <property type="match status" value="1"/>
</dbReference>
<evidence type="ECO:0000313" key="5">
    <source>
        <dbReference type="Proteomes" id="UP000324897"/>
    </source>
</evidence>
<feature type="compositionally biased region" description="Basic and acidic residues" evidence="1">
    <location>
        <begin position="418"/>
        <end position="451"/>
    </location>
</feature>
<proteinExistence type="predicted"/>
<keyword evidence="5" id="KW-1185">Reference proteome</keyword>
<dbReference type="Pfam" id="PF04578">
    <property type="entry name" value="DUF594"/>
    <property type="match status" value="1"/>
</dbReference>
<feature type="compositionally biased region" description="Basic residues" evidence="1">
    <location>
        <begin position="565"/>
        <end position="574"/>
    </location>
</feature>
<gene>
    <name evidence="4" type="ORF">EJB05_27559</name>
</gene>
<keyword evidence="2" id="KW-1133">Transmembrane helix</keyword>
<accession>A0A5J9UPJ9</accession>
<evidence type="ECO:0000259" key="3">
    <source>
        <dbReference type="Pfam" id="PF13968"/>
    </source>
</evidence>
<dbReference type="InterPro" id="IPR025315">
    <property type="entry name" value="DUF4220"/>
</dbReference>
<comment type="caution">
    <text evidence="4">The sequence shown here is derived from an EMBL/GenBank/DDBJ whole genome shotgun (WGS) entry which is preliminary data.</text>
</comment>
<dbReference type="PANTHER" id="PTHR31325">
    <property type="entry name" value="OS01G0798800 PROTEIN-RELATED"/>
    <property type="match status" value="1"/>
</dbReference>
<evidence type="ECO:0000313" key="4">
    <source>
        <dbReference type="EMBL" id="TVU25080.1"/>
    </source>
</evidence>
<feature type="compositionally biased region" description="Low complexity" evidence="1">
    <location>
        <begin position="582"/>
        <end position="610"/>
    </location>
</feature>
<keyword evidence="2" id="KW-0472">Membrane</keyword>
<feature type="region of interest" description="Disordered" evidence="1">
    <location>
        <begin position="541"/>
        <end position="643"/>
    </location>
</feature>
<reference evidence="4 5" key="1">
    <citation type="journal article" date="2019" name="Sci. Rep.">
        <title>A high-quality genome of Eragrostis curvula grass provides insights into Poaceae evolution and supports new strategies to enhance forage quality.</title>
        <authorList>
            <person name="Carballo J."/>
            <person name="Santos B.A.C.M."/>
            <person name="Zappacosta D."/>
            <person name="Garbus I."/>
            <person name="Selva J.P."/>
            <person name="Gallo C.A."/>
            <person name="Diaz A."/>
            <person name="Albertini E."/>
            <person name="Caccamo M."/>
            <person name="Echenique V."/>
        </authorList>
    </citation>
    <scope>NUCLEOTIDE SEQUENCE [LARGE SCALE GENOMIC DNA]</scope>
    <source>
        <strain evidence="5">cv. Victoria</strain>
        <tissue evidence="4">Leaf</tissue>
    </source>
</reference>
<name>A0A5J9UPJ9_9POAL</name>
<dbReference type="Gramene" id="TVU25080">
    <property type="protein sequence ID" value="TVU25080"/>
    <property type="gene ID" value="EJB05_27559"/>
</dbReference>
<feature type="compositionally biased region" description="Basic and acidic residues" evidence="1">
    <location>
        <begin position="543"/>
        <end position="564"/>
    </location>
</feature>
<evidence type="ECO:0000256" key="2">
    <source>
        <dbReference type="SAM" id="Phobius"/>
    </source>
</evidence>
<feature type="transmembrane region" description="Helical" evidence="2">
    <location>
        <begin position="117"/>
        <end position="139"/>
    </location>
</feature>
<feature type="non-terminal residue" evidence="4">
    <location>
        <position position="1"/>
    </location>
</feature>
<keyword evidence="2" id="KW-0812">Transmembrane</keyword>
<sequence length="659" mass="74715">MSKRQRRASRSWPGTPLAEDFKLQDKVGDEPYHLFFDLGHPYFVRLKNLQELMAPRGAKEEAHRLVRSSLSRAFDRLYTKHKRSLAGLLRAAAALLTFTVIGLFHERRRNAYNHDDIVVTYILLCCTASLEFISAYVVLVHGLPSLDDQVSQYNLIGYLARNKNYPRFWSLASWLGCKDQLDRFWCTEAPEPSAGITKLVYDHIADGWKMYMNKTMGDIEWEWDKTTGEWECEIVLTAVGAYRRFNDSRGQRTLEREKNEGISDEMEAVKTSLRLPLDESILLWHLATEFCYFEHVNTGSDATHHSRVMSNYMAYLLLVNPEMLVPGARRSLFTIAYHELEPSGNLVELEPTEAMLESPPKTKDEMARKIIQKVKSTIGSDDLVHRAWELAHELMELARKVAEKEEKVLKDNAAQQTKTKEEEDKEEETNKGEEELTEEQKREKEEAERKMEKMKEKQLTIKAKKVGDDKMWAVIQGVWVEMLCFSAGRCRGYLHARNLGKGGEYLSYVWLLLYYMGMETMPEKMQRPEVPVEGDVGGLVKSRSKEMADKPAQETNKGEGTKRLKDAKKKKKKAQGGDDTEPTQAASAATTTATTLEKAAPAAIRTATTTEKAEPRGLEGLIEMENEPKGNTKQSQATAATKAMTSAAGVAPIIGDENV</sequence>
<dbReference type="EMBL" id="RWGY01000013">
    <property type="protein sequence ID" value="TVU25080.1"/>
    <property type="molecule type" value="Genomic_DNA"/>
</dbReference>